<dbReference type="InterPro" id="IPR016040">
    <property type="entry name" value="NAD(P)-bd_dom"/>
</dbReference>
<keyword evidence="5" id="KW-1185">Reference proteome</keyword>
<dbReference type="Proteomes" id="UP000712527">
    <property type="component" value="Unassembled WGS sequence"/>
</dbReference>
<keyword evidence="2" id="KW-0604">Photosystem II</keyword>
<keyword evidence="1" id="KW-0602">Photosynthesis</keyword>
<organism evidence="4 5">
    <name type="scientific">Olsenella profusa</name>
    <dbReference type="NCBI Taxonomy" id="138595"/>
    <lineage>
        <taxon>Bacteria</taxon>
        <taxon>Bacillati</taxon>
        <taxon>Actinomycetota</taxon>
        <taxon>Coriobacteriia</taxon>
        <taxon>Coriobacteriales</taxon>
        <taxon>Atopobiaceae</taxon>
        <taxon>Olsenella</taxon>
    </lineage>
</organism>
<dbReference type="InterPro" id="IPR036291">
    <property type="entry name" value="NAD(P)-bd_dom_sf"/>
</dbReference>
<evidence type="ECO:0000259" key="3">
    <source>
        <dbReference type="Pfam" id="PF13460"/>
    </source>
</evidence>
<dbReference type="PANTHER" id="PTHR47128:SF2">
    <property type="entry name" value="PROTEIN HIGH CHLOROPHYLL FLUORESCENCE PHENOTYPE 244, CHLOROPLASTIC"/>
    <property type="match status" value="1"/>
</dbReference>
<gene>
    <name evidence="4" type="ORF">H9X80_05700</name>
</gene>
<evidence type="ECO:0000256" key="2">
    <source>
        <dbReference type="ARBA" id="ARBA00023276"/>
    </source>
</evidence>
<accession>A0ABS2F220</accession>
<proteinExistence type="predicted"/>
<dbReference type="InterPro" id="IPR044256">
    <property type="entry name" value="HCF244-like"/>
</dbReference>
<protein>
    <submittedName>
        <fullName evidence="4">NAD(P)H-binding protein</fullName>
    </submittedName>
</protein>
<evidence type="ECO:0000256" key="1">
    <source>
        <dbReference type="ARBA" id="ARBA00022531"/>
    </source>
</evidence>
<dbReference type="Pfam" id="PF13460">
    <property type="entry name" value="NAD_binding_10"/>
    <property type="match status" value="1"/>
</dbReference>
<dbReference type="EMBL" id="JACSNQ010000009">
    <property type="protein sequence ID" value="MBM6775031.1"/>
    <property type="molecule type" value="Genomic_DNA"/>
</dbReference>
<name>A0ABS2F220_9ACTN</name>
<evidence type="ECO:0000313" key="4">
    <source>
        <dbReference type="EMBL" id="MBM6775031.1"/>
    </source>
</evidence>
<evidence type="ECO:0000313" key="5">
    <source>
        <dbReference type="Proteomes" id="UP000712527"/>
    </source>
</evidence>
<dbReference type="PANTHER" id="PTHR47128">
    <property type="match status" value="1"/>
</dbReference>
<feature type="domain" description="NAD(P)-binding" evidence="3">
    <location>
        <begin position="7"/>
        <end position="148"/>
    </location>
</feature>
<dbReference type="RefSeq" id="WP_204793373.1">
    <property type="nucleotide sequence ID" value="NZ_JACSNQ010000009.1"/>
</dbReference>
<reference evidence="4 5" key="1">
    <citation type="journal article" date="2021" name="Sci. Rep.">
        <title>The distribution of antibiotic resistance genes in chicken gut microbiota commensals.</title>
        <authorList>
            <person name="Juricova H."/>
            <person name="Matiasovicova J."/>
            <person name="Kubasova T."/>
            <person name="Cejkova D."/>
            <person name="Rychlik I."/>
        </authorList>
    </citation>
    <scope>NUCLEOTIDE SEQUENCE [LARGE SCALE GENOMIC DNA]</scope>
    <source>
        <strain evidence="4 5">An794</strain>
    </source>
</reference>
<dbReference type="SUPFAM" id="SSF51735">
    <property type="entry name" value="NAD(P)-binding Rossmann-fold domains"/>
    <property type="match status" value="1"/>
</dbReference>
<comment type="caution">
    <text evidence="4">The sequence shown here is derived from an EMBL/GenBank/DDBJ whole genome shotgun (WGS) entry which is preliminary data.</text>
</comment>
<sequence length="307" mass="33656">MKIVLAGAFGKLGSDILRALCATDHRIVAADAVLRVPDDVDASRFETRQIDVTHPETLTGLCDGADVVITTVGLTGASTKVTNYDIDYQGNLNLIEAARAAGVRHFGYVSVINADRGEGIPMVHSKYLLEQRLKASGLAYVIWRPTGYFYDIAHVFWPMIKSKSVQLLKTKGGFEPRANVIDTRDFARFILKTMCDENRTYSVGGTETYTYRQIAEMFYNADGVTNGPVKVVPAFMMDVLAHLPKIKAQGKSDVLKFSKFTLLNDCVGDTEVPGLSFKAYIAEKSYAPIIEAELAAKAAAEKGGERR</sequence>
<dbReference type="Gene3D" id="3.40.50.720">
    <property type="entry name" value="NAD(P)-binding Rossmann-like Domain"/>
    <property type="match status" value="1"/>
</dbReference>